<evidence type="ECO:0000313" key="1">
    <source>
        <dbReference type="EMBL" id="KAL0515240.1"/>
    </source>
</evidence>
<comment type="caution">
    <text evidence="1">The sequence shown here is derived from an EMBL/GenBank/DDBJ whole genome shotgun (WGS) entry which is preliminary data.</text>
</comment>
<organism evidence="1 2">
    <name type="scientific">Leishmania lindenbergi</name>
    <dbReference type="NCBI Taxonomy" id="651832"/>
    <lineage>
        <taxon>Eukaryota</taxon>
        <taxon>Discoba</taxon>
        <taxon>Euglenozoa</taxon>
        <taxon>Kinetoplastea</taxon>
        <taxon>Metakinetoplastina</taxon>
        <taxon>Trypanosomatida</taxon>
        <taxon>Trypanosomatidae</taxon>
        <taxon>Leishmaniinae</taxon>
        <taxon>Leishmania</taxon>
    </lineage>
</organism>
<evidence type="ECO:0000313" key="2">
    <source>
        <dbReference type="Proteomes" id="UP001500131"/>
    </source>
</evidence>
<sequence>MRRPSRLSTAPGPSLTHPRLAAVPGMLVATATWCTPRGDTGAPRQQAARAGWDAFESRWHKRAHCRELLPRGAMLDLTADTSGEASFWLRYAVGP</sequence>
<keyword evidence="2" id="KW-1185">Reference proteome</keyword>
<reference evidence="1 2" key="1">
    <citation type="submission" date="2024-02" db="EMBL/GenBank/DDBJ databases">
        <title>FIRST GENOME SEQUENCES OF Leishmania (Viannia) shawi, Leishmania (Viannia) lindenbergi AND Leishmania (Viannia) utingensis.</title>
        <authorList>
            <person name="Resadore F."/>
            <person name="Custodio M.G.F."/>
            <person name="Boite M.C."/>
            <person name="Cupolillo E."/>
            <person name="Ferreira G.E.M."/>
        </authorList>
    </citation>
    <scope>NUCLEOTIDE SEQUENCE [LARGE SCALE GENOMIC DNA]</scope>
    <source>
        <strain evidence="1 2">MHOM/BR/1966/M15733</strain>
    </source>
</reference>
<name>A0AAW3B200_9TRYP</name>
<dbReference type="EMBL" id="JBAMZK010000001">
    <property type="protein sequence ID" value="KAL0515240.1"/>
    <property type="molecule type" value="Genomic_DNA"/>
</dbReference>
<dbReference type="AlphaFoldDB" id="A0AAW3B200"/>
<dbReference type="Proteomes" id="UP001500131">
    <property type="component" value="Unassembled WGS sequence"/>
</dbReference>
<gene>
    <name evidence="1" type="ORF">Q4I31_000394</name>
</gene>
<protein>
    <submittedName>
        <fullName evidence="1">Uncharacterized protein</fullName>
    </submittedName>
</protein>
<proteinExistence type="predicted"/>
<accession>A0AAW3B200</accession>